<reference evidence="8 9" key="1">
    <citation type="submission" date="2021-01" db="EMBL/GenBank/DDBJ databases">
        <title>Genomic Encyclopedia of Type Strains, Phase IV (KMG-IV): sequencing the most valuable type-strain genomes for metagenomic binning, comparative biology and taxonomic classification.</title>
        <authorList>
            <person name="Goeker M."/>
        </authorList>
    </citation>
    <scope>NUCLEOTIDE SEQUENCE [LARGE SCALE GENOMIC DNA]</scope>
    <source>
        <strain evidence="8 9">DSM 25890</strain>
    </source>
</reference>
<comment type="caution">
    <text evidence="8">The sequence shown here is derived from an EMBL/GenBank/DDBJ whole genome shotgun (WGS) entry which is preliminary data.</text>
</comment>
<keyword evidence="4 6" id="KW-1133">Transmembrane helix</keyword>
<feature type="transmembrane region" description="Helical" evidence="6">
    <location>
        <begin position="160"/>
        <end position="181"/>
    </location>
</feature>
<feature type="transmembrane region" description="Helical" evidence="6">
    <location>
        <begin position="103"/>
        <end position="128"/>
    </location>
</feature>
<dbReference type="EMBL" id="JAFBEE010000002">
    <property type="protein sequence ID" value="MBM7613865.1"/>
    <property type="molecule type" value="Genomic_DNA"/>
</dbReference>
<dbReference type="RefSeq" id="WP_204400154.1">
    <property type="nucleotide sequence ID" value="NZ_JAFBEE010000002.1"/>
</dbReference>
<keyword evidence="2" id="KW-1003">Cell membrane</keyword>
<feature type="domain" description="ABC3 transporter permease C-terminal" evidence="7">
    <location>
        <begin position="114"/>
        <end position="233"/>
    </location>
</feature>
<sequence>MVKHFRNAGENLKTKLSVEHNGEEKSIYVNDNIYMLEEEFQKYMLDVYLGSNSYKFRYFSIFIENEDLDLRDKVFKNFILFKPIFRGKDPITYERNLYYKDMYGYKVTIIGGCIILAIFAALSIFNGIKTNIDRNRSNIGIYKSLGYSSKNIRTMFTMEGMLMALFVSIGTLIVWSIINLIMNERLVNALDPNDIIEMTRIIYLDIYSVFGVALAIVSIILFSISKELRKVNIINLFK</sequence>
<name>A0ABS2NLP5_9FIRM</name>
<evidence type="ECO:0000256" key="1">
    <source>
        <dbReference type="ARBA" id="ARBA00004651"/>
    </source>
</evidence>
<protein>
    <submittedName>
        <fullName evidence="8">ABC-type antimicrobial peptide transport system permease subunit</fullName>
    </submittedName>
</protein>
<keyword evidence="3 6" id="KW-0812">Transmembrane</keyword>
<keyword evidence="9" id="KW-1185">Reference proteome</keyword>
<evidence type="ECO:0000256" key="2">
    <source>
        <dbReference type="ARBA" id="ARBA00022475"/>
    </source>
</evidence>
<comment type="subcellular location">
    <subcellularLocation>
        <location evidence="1">Cell membrane</location>
        <topology evidence="1">Multi-pass membrane protein</topology>
    </subcellularLocation>
</comment>
<accession>A0ABS2NLP5</accession>
<evidence type="ECO:0000256" key="4">
    <source>
        <dbReference type="ARBA" id="ARBA00022989"/>
    </source>
</evidence>
<evidence type="ECO:0000256" key="5">
    <source>
        <dbReference type="ARBA" id="ARBA00023136"/>
    </source>
</evidence>
<feature type="transmembrane region" description="Helical" evidence="6">
    <location>
        <begin position="201"/>
        <end position="224"/>
    </location>
</feature>
<proteinExistence type="predicted"/>
<keyword evidence="5 6" id="KW-0472">Membrane</keyword>
<evidence type="ECO:0000259" key="7">
    <source>
        <dbReference type="Pfam" id="PF02687"/>
    </source>
</evidence>
<evidence type="ECO:0000256" key="3">
    <source>
        <dbReference type="ARBA" id="ARBA00022692"/>
    </source>
</evidence>
<dbReference type="Proteomes" id="UP001314796">
    <property type="component" value="Unassembled WGS sequence"/>
</dbReference>
<evidence type="ECO:0000256" key="6">
    <source>
        <dbReference type="SAM" id="Phobius"/>
    </source>
</evidence>
<evidence type="ECO:0000313" key="9">
    <source>
        <dbReference type="Proteomes" id="UP001314796"/>
    </source>
</evidence>
<organism evidence="8 9">
    <name type="scientific">Alkaliphilus hydrothermalis</name>
    <dbReference type="NCBI Taxonomy" id="1482730"/>
    <lineage>
        <taxon>Bacteria</taxon>
        <taxon>Bacillati</taxon>
        <taxon>Bacillota</taxon>
        <taxon>Clostridia</taxon>
        <taxon>Peptostreptococcales</taxon>
        <taxon>Natronincolaceae</taxon>
        <taxon>Alkaliphilus</taxon>
    </lineage>
</organism>
<evidence type="ECO:0000313" key="8">
    <source>
        <dbReference type="EMBL" id="MBM7613865.1"/>
    </source>
</evidence>
<gene>
    <name evidence="8" type="ORF">JOC73_000374</name>
</gene>
<dbReference type="InterPro" id="IPR003838">
    <property type="entry name" value="ABC3_permease_C"/>
</dbReference>
<dbReference type="Pfam" id="PF02687">
    <property type="entry name" value="FtsX"/>
    <property type="match status" value="1"/>
</dbReference>